<proteinExistence type="predicted"/>
<dbReference type="EMBL" id="PGXC01000005">
    <property type="protein sequence ID" value="PKK90487.1"/>
    <property type="molecule type" value="Genomic_DNA"/>
</dbReference>
<dbReference type="SUPFAM" id="SSF51206">
    <property type="entry name" value="cAMP-binding domain-like"/>
    <property type="match status" value="1"/>
</dbReference>
<dbReference type="Gene3D" id="3.40.50.300">
    <property type="entry name" value="P-loop containing nucleotide triphosphate hydrolases"/>
    <property type="match status" value="1"/>
</dbReference>
<evidence type="ECO:0000313" key="2">
    <source>
        <dbReference type="EMBL" id="PKK90487.1"/>
    </source>
</evidence>
<dbReference type="InterPro" id="IPR000595">
    <property type="entry name" value="cNMP-bd_dom"/>
</dbReference>
<dbReference type="GO" id="GO:0009898">
    <property type="term" value="C:cytoplasmic side of plasma membrane"/>
    <property type="evidence" value="ECO:0007669"/>
    <property type="project" value="TreeGrafter"/>
</dbReference>
<reference evidence="2 3" key="1">
    <citation type="journal article" date="2017" name="ISME J.">
        <title>Potential for microbial H2 and metal transformations associated with novel bacteria and archaea in deep terrestrial subsurface sediments.</title>
        <authorList>
            <person name="Hernsdorf A.W."/>
            <person name="Amano Y."/>
            <person name="Miyakawa K."/>
            <person name="Ise K."/>
            <person name="Suzuki Y."/>
            <person name="Anantharaman K."/>
            <person name="Probst A."/>
            <person name="Burstein D."/>
            <person name="Thomas B.C."/>
            <person name="Banfield J.F."/>
        </authorList>
    </citation>
    <scope>NUCLEOTIDE SEQUENCE [LARGE SCALE GENOMIC DNA]</scope>
    <source>
        <strain evidence="2">HGW-Wallbacteria-1</strain>
    </source>
</reference>
<dbReference type="GO" id="GO:0005524">
    <property type="term" value="F:ATP binding"/>
    <property type="evidence" value="ECO:0007669"/>
    <property type="project" value="TreeGrafter"/>
</dbReference>
<dbReference type="SUPFAM" id="SSF52540">
    <property type="entry name" value="P-loop containing nucleoside triphosphate hydrolases"/>
    <property type="match status" value="1"/>
</dbReference>
<dbReference type="Gene3D" id="2.60.120.10">
    <property type="entry name" value="Jelly Rolls"/>
    <property type="match status" value="1"/>
</dbReference>
<dbReference type="Pfam" id="PF13614">
    <property type="entry name" value="AAA_31"/>
    <property type="match status" value="1"/>
</dbReference>
<accession>A0A2N1PQ70</accession>
<name>A0A2N1PQ70_9BACT</name>
<protein>
    <recommendedName>
        <fullName evidence="1">Cyclic nucleotide-binding domain-containing protein</fullName>
    </recommendedName>
</protein>
<dbReference type="PANTHER" id="PTHR43384">
    <property type="entry name" value="SEPTUM SITE-DETERMINING PROTEIN MIND HOMOLOG, CHLOROPLASTIC-RELATED"/>
    <property type="match status" value="1"/>
</dbReference>
<dbReference type="InterPro" id="IPR050625">
    <property type="entry name" value="ParA/MinD_ATPase"/>
</dbReference>
<dbReference type="InterPro" id="IPR027417">
    <property type="entry name" value="P-loop_NTPase"/>
</dbReference>
<dbReference type="GO" id="GO:0016887">
    <property type="term" value="F:ATP hydrolysis activity"/>
    <property type="evidence" value="ECO:0007669"/>
    <property type="project" value="TreeGrafter"/>
</dbReference>
<dbReference type="Proteomes" id="UP000233256">
    <property type="component" value="Unassembled WGS sequence"/>
</dbReference>
<dbReference type="CDD" id="cd00038">
    <property type="entry name" value="CAP_ED"/>
    <property type="match status" value="1"/>
</dbReference>
<dbReference type="PROSITE" id="PS00889">
    <property type="entry name" value="CNMP_BINDING_2"/>
    <property type="match status" value="1"/>
</dbReference>
<sequence length="410" mass="45358">MDYNELKKIPLFTELDTPDLMKIVEIASTRKAPAGEIIFNEGDPGDAFYIVEEGKVDILKDTGGVQRVLATLSKGDFFGEMALIEGEPRSATVKVRDDASLFVITKTNFNYLMKVSPSILLRIMTFLSKRLRKNTEDEGSAATGAVAEKEAKVITLFSAKGGVGKSVLACNLATSLAMYSDKKVLIWDLDLLFGDIAIMLNLGTDRNIASLVENSDSMSWEDVSHYIAKTDKGLSCLTAPEKPEEAEVITLQHFTRIMGLLKKEFDYIICDTHSSFHDITIALLDRSDTIFLILSLDLPTIKNSKLCIDVMRTLKYDDTKVKLVINNPSPFTRILPEDVQNKLNLKACAEIPFNAEEVISSVDNGSPVIVRAPECNISRAIHGLSKYVAEDDFKKEIDGSIMGKLRNLFG</sequence>
<dbReference type="SMART" id="SM00100">
    <property type="entry name" value="cNMP"/>
    <property type="match status" value="1"/>
</dbReference>
<dbReference type="PRINTS" id="PR00103">
    <property type="entry name" value="CAMPKINASE"/>
</dbReference>
<feature type="domain" description="Cyclic nucleotide-binding" evidence="1">
    <location>
        <begin position="11"/>
        <end position="130"/>
    </location>
</feature>
<dbReference type="InterPro" id="IPR025669">
    <property type="entry name" value="AAA_dom"/>
</dbReference>
<dbReference type="InterPro" id="IPR018490">
    <property type="entry name" value="cNMP-bd_dom_sf"/>
</dbReference>
<dbReference type="InterPro" id="IPR014710">
    <property type="entry name" value="RmlC-like_jellyroll"/>
</dbReference>
<dbReference type="GO" id="GO:0005829">
    <property type="term" value="C:cytosol"/>
    <property type="evidence" value="ECO:0007669"/>
    <property type="project" value="TreeGrafter"/>
</dbReference>
<dbReference type="Pfam" id="PF00027">
    <property type="entry name" value="cNMP_binding"/>
    <property type="match status" value="1"/>
</dbReference>
<dbReference type="PANTHER" id="PTHR43384:SF13">
    <property type="entry name" value="SLR0110 PROTEIN"/>
    <property type="match status" value="1"/>
</dbReference>
<dbReference type="InterPro" id="IPR018488">
    <property type="entry name" value="cNMP-bd_CS"/>
</dbReference>
<gene>
    <name evidence="2" type="ORF">CVV64_08980</name>
</gene>
<comment type="caution">
    <text evidence="2">The sequence shown here is derived from an EMBL/GenBank/DDBJ whole genome shotgun (WGS) entry which is preliminary data.</text>
</comment>
<organism evidence="2 3">
    <name type="scientific">Candidatus Wallbacteria bacterium HGW-Wallbacteria-1</name>
    <dbReference type="NCBI Taxonomy" id="2013854"/>
    <lineage>
        <taxon>Bacteria</taxon>
        <taxon>Candidatus Walliibacteriota</taxon>
    </lineage>
</organism>
<dbReference type="PROSITE" id="PS50042">
    <property type="entry name" value="CNMP_BINDING_3"/>
    <property type="match status" value="1"/>
</dbReference>
<evidence type="ECO:0000313" key="3">
    <source>
        <dbReference type="Proteomes" id="UP000233256"/>
    </source>
</evidence>
<evidence type="ECO:0000259" key="1">
    <source>
        <dbReference type="PROSITE" id="PS50042"/>
    </source>
</evidence>
<dbReference type="AlphaFoldDB" id="A0A2N1PQ70"/>
<dbReference type="GO" id="GO:0051782">
    <property type="term" value="P:negative regulation of cell division"/>
    <property type="evidence" value="ECO:0007669"/>
    <property type="project" value="TreeGrafter"/>
</dbReference>